<protein>
    <submittedName>
        <fullName evidence="1">DUF674 family protein</fullName>
    </submittedName>
</protein>
<dbReference type="PANTHER" id="PTHR33103:SF19">
    <property type="entry name" value="OS09G0544700 PROTEIN"/>
    <property type="match status" value="1"/>
</dbReference>
<gene>
    <name evidence="1" type="ordered locus">MTR_7g063760</name>
</gene>
<proteinExistence type="predicted"/>
<evidence type="ECO:0000313" key="2">
    <source>
        <dbReference type="EnsemblPlants" id="KEH23009"/>
    </source>
</evidence>
<sequence>MYVVTDDLIVEPLMSPVSSIYVLQRFKIPIDNLEEKVVTIGIKESHNIFKAALSSTPALTNGLRHLLTQIQKEK</sequence>
<reference evidence="1 3" key="2">
    <citation type="journal article" date="2014" name="BMC Genomics">
        <title>An improved genome release (version Mt4.0) for the model legume Medicago truncatula.</title>
        <authorList>
            <person name="Tang H."/>
            <person name="Krishnakumar V."/>
            <person name="Bidwell S."/>
            <person name="Rosen B."/>
            <person name="Chan A."/>
            <person name="Zhou S."/>
            <person name="Gentzbittel L."/>
            <person name="Childs K.L."/>
            <person name="Yandell M."/>
            <person name="Gundlach H."/>
            <person name="Mayer K.F."/>
            <person name="Schwartz D.C."/>
            <person name="Town C.D."/>
        </authorList>
    </citation>
    <scope>GENOME REANNOTATION</scope>
    <source>
        <strain evidence="1">A17</strain>
        <strain evidence="2 3">cv. Jemalong A17</strain>
    </source>
</reference>
<reference evidence="1 3" key="1">
    <citation type="journal article" date="2011" name="Nature">
        <title>The Medicago genome provides insight into the evolution of rhizobial symbioses.</title>
        <authorList>
            <person name="Young N.D."/>
            <person name="Debelle F."/>
            <person name="Oldroyd G.E."/>
            <person name="Geurts R."/>
            <person name="Cannon S.B."/>
            <person name="Udvardi M.K."/>
            <person name="Benedito V.A."/>
            <person name="Mayer K.F."/>
            <person name="Gouzy J."/>
            <person name="Schoof H."/>
            <person name="Van de Peer Y."/>
            <person name="Proost S."/>
            <person name="Cook D.R."/>
            <person name="Meyers B.C."/>
            <person name="Spannagl M."/>
            <person name="Cheung F."/>
            <person name="De Mita S."/>
            <person name="Krishnakumar V."/>
            <person name="Gundlach H."/>
            <person name="Zhou S."/>
            <person name="Mudge J."/>
            <person name="Bharti A.K."/>
            <person name="Murray J.D."/>
            <person name="Naoumkina M.A."/>
            <person name="Rosen B."/>
            <person name="Silverstein K.A."/>
            <person name="Tang H."/>
            <person name="Rombauts S."/>
            <person name="Zhao P.X."/>
            <person name="Zhou P."/>
            <person name="Barbe V."/>
            <person name="Bardou P."/>
            <person name="Bechner M."/>
            <person name="Bellec A."/>
            <person name="Berger A."/>
            <person name="Berges H."/>
            <person name="Bidwell S."/>
            <person name="Bisseling T."/>
            <person name="Choisne N."/>
            <person name="Couloux A."/>
            <person name="Denny R."/>
            <person name="Deshpande S."/>
            <person name="Dai X."/>
            <person name="Doyle J.J."/>
            <person name="Dudez A.M."/>
            <person name="Farmer A.D."/>
            <person name="Fouteau S."/>
            <person name="Franken C."/>
            <person name="Gibelin C."/>
            <person name="Gish J."/>
            <person name="Goldstein S."/>
            <person name="Gonzalez A.J."/>
            <person name="Green P.J."/>
            <person name="Hallab A."/>
            <person name="Hartog M."/>
            <person name="Hua A."/>
            <person name="Humphray S.J."/>
            <person name="Jeong D.H."/>
            <person name="Jing Y."/>
            <person name="Jocker A."/>
            <person name="Kenton S.M."/>
            <person name="Kim D.J."/>
            <person name="Klee K."/>
            <person name="Lai H."/>
            <person name="Lang C."/>
            <person name="Lin S."/>
            <person name="Macmil S.L."/>
            <person name="Magdelenat G."/>
            <person name="Matthews L."/>
            <person name="McCorrison J."/>
            <person name="Monaghan E.L."/>
            <person name="Mun J.H."/>
            <person name="Najar F.Z."/>
            <person name="Nicholson C."/>
            <person name="Noirot C."/>
            <person name="O'Bleness M."/>
            <person name="Paule C.R."/>
            <person name="Poulain J."/>
            <person name="Prion F."/>
            <person name="Qin B."/>
            <person name="Qu C."/>
            <person name="Retzel E.F."/>
            <person name="Riddle C."/>
            <person name="Sallet E."/>
            <person name="Samain S."/>
            <person name="Samson N."/>
            <person name="Sanders I."/>
            <person name="Saurat O."/>
            <person name="Scarpelli C."/>
            <person name="Schiex T."/>
            <person name="Segurens B."/>
            <person name="Severin A.J."/>
            <person name="Sherrier D.J."/>
            <person name="Shi R."/>
            <person name="Sims S."/>
            <person name="Singer S.R."/>
            <person name="Sinharoy S."/>
            <person name="Sterck L."/>
            <person name="Viollet A."/>
            <person name="Wang B.B."/>
            <person name="Wang K."/>
            <person name="Wang M."/>
            <person name="Wang X."/>
            <person name="Warfsmann J."/>
            <person name="Weissenbach J."/>
            <person name="White D.D."/>
            <person name="White J.D."/>
            <person name="Wiley G.B."/>
            <person name="Wincker P."/>
            <person name="Xing Y."/>
            <person name="Yang L."/>
            <person name="Yao Z."/>
            <person name="Ying F."/>
            <person name="Zhai J."/>
            <person name="Zhou L."/>
            <person name="Zuber A."/>
            <person name="Denarie J."/>
            <person name="Dixon R.A."/>
            <person name="May G.D."/>
            <person name="Schwartz D.C."/>
            <person name="Rogers J."/>
            <person name="Quetier F."/>
            <person name="Town C.D."/>
            <person name="Roe B.A."/>
        </authorList>
    </citation>
    <scope>NUCLEOTIDE SEQUENCE [LARGE SCALE GENOMIC DNA]</scope>
    <source>
        <strain evidence="1">A17</strain>
        <strain evidence="2 3">cv. Jemalong A17</strain>
    </source>
</reference>
<dbReference type="InterPro" id="IPR007750">
    <property type="entry name" value="DUF674"/>
</dbReference>
<dbReference type="Proteomes" id="UP000002051">
    <property type="component" value="Unassembled WGS sequence"/>
</dbReference>
<dbReference type="PANTHER" id="PTHR33103">
    <property type="entry name" value="OS01G0153900 PROTEIN"/>
    <property type="match status" value="1"/>
</dbReference>
<reference evidence="2" key="3">
    <citation type="submission" date="2015-04" db="UniProtKB">
        <authorList>
            <consortium name="EnsemblPlants"/>
        </authorList>
    </citation>
    <scope>IDENTIFICATION</scope>
    <source>
        <strain evidence="2">cv. Jemalong A17</strain>
    </source>
</reference>
<evidence type="ECO:0000313" key="1">
    <source>
        <dbReference type="EMBL" id="KEH23009.1"/>
    </source>
</evidence>
<dbReference type="EnsemblPlants" id="KEH23009">
    <property type="protein sequence ID" value="KEH23009"/>
    <property type="gene ID" value="MTR_7g063760"/>
</dbReference>
<evidence type="ECO:0000313" key="3">
    <source>
        <dbReference type="Proteomes" id="UP000002051"/>
    </source>
</evidence>
<dbReference type="HOGENOM" id="CLU_139426_2_0_1"/>
<dbReference type="Pfam" id="PF05056">
    <property type="entry name" value="DUF674"/>
    <property type="match status" value="1"/>
</dbReference>
<accession>A0A072TZR5</accession>
<organism evidence="1 3">
    <name type="scientific">Medicago truncatula</name>
    <name type="common">Barrel medic</name>
    <name type="synonym">Medicago tribuloides</name>
    <dbReference type="NCBI Taxonomy" id="3880"/>
    <lineage>
        <taxon>Eukaryota</taxon>
        <taxon>Viridiplantae</taxon>
        <taxon>Streptophyta</taxon>
        <taxon>Embryophyta</taxon>
        <taxon>Tracheophyta</taxon>
        <taxon>Spermatophyta</taxon>
        <taxon>Magnoliopsida</taxon>
        <taxon>eudicotyledons</taxon>
        <taxon>Gunneridae</taxon>
        <taxon>Pentapetalae</taxon>
        <taxon>rosids</taxon>
        <taxon>fabids</taxon>
        <taxon>Fabales</taxon>
        <taxon>Fabaceae</taxon>
        <taxon>Papilionoideae</taxon>
        <taxon>50 kb inversion clade</taxon>
        <taxon>NPAAA clade</taxon>
        <taxon>Hologalegina</taxon>
        <taxon>IRL clade</taxon>
        <taxon>Trifolieae</taxon>
        <taxon>Medicago</taxon>
    </lineage>
</organism>
<dbReference type="EMBL" id="CM001223">
    <property type="protein sequence ID" value="KEH23009.1"/>
    <property type="molecule type" value="Genomic_DNA"/>
</dbReference>
<dbReference type="AlphaFoldDB" id="A0A072TZR5"/>
<keyword evidence="3" id="KW-1185">Reference proteome</keyword>
<name>A0A072TZR5_MEDTR</name>